<proteinExistence type="predicted"/>
<dbReference type="Pfam" id="PF07883">
    <property type="entry name" value="Cupin_2"/>
    <property type="match status" value="1"/>
</dbReference>
<sequence>MTGQHAPQDTLSIVRWSTALIGDKATSLTIPHDERPVAMHGAAATGVGLVSNGAIGADIIRLPAGAGFPPHTHPGHHVLVVLGGQGTITYNGRVHATEAGDIYLVEGAVSHAVGAISDHVILAVGAPHMPVESDRRMEVVVYEEVLSEVGNLHCLICDTKSQLPACLHDVGCPHCPCHACAAAGRART</sequence>
<accession>A0A7W7PLQ9</accession>
<dbReference type="Proteomes" id="UP000556084">
    <property type="component" value="Unassembled WGS sequence"/>
</dbReference>
<keyword evidence="3" id="KW-1185">Reference proteome</keyword>
<gene>
    <name evidence="2" type="ORF">FHS39_002689</name>
</gene>
<dbReference type="EMBL" id="JACHJH010000003">
    <property type="protein sequence ID" value="MBB4893658.1"/>
    <property type="molecule type" value="Genomic_DNA"/>
</dbReference>
<name>A0A7W7PLQ9_9ACTN</name>
<evidence type="ECO:0000259" key="1">
    <source>
        <dbReference type="Pfam" id="PF07883"/>
    </source>
</evidence>
<dbReference type="InterPro" id="IPR014710">
    <property type="entry name" value="RmlC-like_jellyroll"/>
</dbReference>
<organism evidence="2 3">
    <name type="scientific">Streptomyces olivoverticillatus</name>
    <dbReference type="NCBI Taxonomy" id="66427"/>
    <lineage>
        <taxon>Bacteria</taxon>
        <taxon>Bacillati</taxon>
        <taxon>Actinomycetota</taxon>
        <taxon>Actinomycetes</taxon>
        <taxon>Kitasatosporales</taxon>
        <taxon>Streptomycetaceae</taxon>
        <taxon>Streptomyces</taxon>
    </lineage>
</organism>
<dbReference type="InterPro" id="IPR011051">
    <property type="entry name" value="RmlC_Cupin_sf"/>
</dbReference>
<keyword evidence="2" id="KW-0223">Dioxygenase</keyword>
<reference evidence="2 3" key="1">
    <citation type="submission" date="2020-08" db="EMBL/GenBank/DDBJ databases">
        <title>Genomic Encyclopedia of Type Strains, Phase III (KMG-III): the genomes of soil and plant-associated and newly described type strains.</title>
        <authorList>
            <person name="Whitman W."/>
        </authorList>
    </citation>
    <scope>NUCLEOTIDE SEQUENCE [LARGE SCALE GENOMIC DNA]</scope>
    <source>
        <strain evidence="2 3">CECT 3266</strain>
    </source>
</reference>
<evidence type="ECO:0000313" key="2">
    <source>
        <dbReference type="EMBL" id="MBB4893658.1"/>
    </source>
</evidence>
<dbReference type="SUPFAM" id="SSF51182">
    <property type="entry name" value="RmlC-like cupins"/>
    <property type="match status" value="1"/>
</dbReference>
<keyword evidence="2" id="KW-0560">Oxidoreductase</keyword>
<dbReference type="RefSeq" id="WP_343069553.1">
    <property type="nucleotide sequence ID" value="NZ_JACHJH010000003.1"/>
</dbReference>
<dbReference type="Gene3D" id="2.60.120.10">
    <property type="entry name" value="Jelly Rolls"/>
    <property type="match status" value="1"/>
</dbReference>
<evidence type="ECO:0000313" key="3">
    <source>
        <dbReference type="Proteomes" id="UP000556084"/>
    </source>
</evidence>
<dbReference type="GO" id="GO:0051213">
    <property type="term" value="F:dioxygenase activity"/>
    <property type="evidence" value="ECO:0007669"/>
    <property type="project" value="UniProtKB-KW"/>
</dbReference>
<dbReference type="InterPro" id="IPR013096">
    <property type="entry name" value="Cupin_2"/>
</dbReference>
<protein>
    <submittedName>
        <fullName evidence="2">Quercetin dioxygenase-like cupin family protein</fullName>
    </submittedName>
</protein>
<comment type="caution">
    <text evidence="2">The sequence shown here is derived from an EMBL/GenBank/DDBJ whole genome shotgun (WGS) entry which is preliminary data.</text>
</comment>
<dbReference type="AlphaFoldDB" id="A0A7W7PLQ9"/>
<feature type="domain" description="Cupin type-2" evidence="1">
    <location>
        <begin position="60"/>
        <end position="118"/>
    </location>
</feature>